<dbReference type="EMBL" id="QFYS01000002">
    <property type="protein sequence ID" value="RAK67229.1"/>
    <property type="molecule type" value="Genomic_DNA"/>
</dbReference>
<dbReference type="RefSeq" id="WP_111274840.1">
    <property type="nucleotide sequence ID" value="NZ_QFYS01000002.1"/>
</dbReference>
<evidence type="ECO:0000256" key="1">
    <source>
        <dbReference type="SAM" id="Phobius"/>
    </source>
</evidence>
<name>A0A328BKS7_9CAUL</name>
<keyword evidence="1" id="KW-1133">Transmembrane helix</keyword>
<keyword evidence="1" id="KW-0812">Transmembrane</keyword>
<keyword evidence="3" id="KW-1185">Reference proteome</keyword>
<feature type="transmembrane region" description="Helical" evidence="1">
    <location>
        <begin position="63"/>
        <end position="88"/>
    </location>
</feature>
<sequence length="145" mass="15317">MPTSLLVLALTAASAVALGFAFWKGGPAERWAAACVAVNMLAAILLVEALGGVDGMIRFANDGLTALALLAVTVRYAAPWMIGVMFFYAVQFAMHAYYMVMGRDDSDYLHALINNVDFAGVIACLVVGTAVAWRGRTKVAQPSAT</sequence>
<comment type="caution">
    <text evidence="2">The sequence shown here is derived from an EMBL/GenBank/DDBJ whole genome shotgun (WGS) entry which is preliminary data.</text>
</comment>
<keyword evidence="1" id="KW-0472">Membrane</keyword>
<evidence type="ECO:0000313" key="2">
    <source>
        <dbReference type="EMBL" id="RAK67229.1"/>
    </source>
</evidence>
<protein>
    <submittedName>
        <fullName evidence="2">Uncharacterized protein</fullName>
    </submittedName>
</protein>
<dbReference type="Proteomes" id="UP000249524">
    <property type="component" value="Unassembled WGS sequence"/>
</dbReference>
<accession>A0A328BKS7</accession>
<proteinExistence type="predicted"/>
<gene>
    <name evidence="2" type="ORF">DJ019_04660</name>
</gene>
<feature type="transmembrane region" description="Helical" evidence="1">
    <location>
        <begin position="31"/>
        <end position="51"/>
    </location>
</feature>
<reference evidence="2 3" key="1">
    <citation type="submission" date="2018-05" db="EMBL/GenBank/DDBJ databases">
        <authorList>
            <person name="Lanie J.A."/>
            <person name="Ng W.-L."/>
            <person name="Kazmierczak K.M."/>
            <person name="Andrzejewski T.M."/>
            <person name="Davidsen T.M."/>
            <person name="Wayne K.J."/>
            <person name="Tettelin H."/>
            <person name="Glass J.I."/>
            <person name="Rusch D."/>
            <person name="Podicherti R."/>
            <person name="Tsui H.-C.T."/>
            <person name="Winkler M.E."/>
        </authorList>
    </citation>
    <scope>NUCLEOTIDE SEQUENCE [LARGE SCALE GENOMIC DNA]</scope>
    <source>
        <strain evidence="2 3">BUT-10</strain>
    </source>
</reference>
<organism evidence="2 3">
    <name type="scientific">Phenylobacterium kunshanense</name>
    <dbReference type="NCBI Taxonomy" id="1445034"/>
    <lineage>
        <taxon>Bacteria</taxon>
        <taxon>Pseudomonadati</taxon>
        <taxon>Pseudomonadota</taxon>
        <taxon>Alphaproteobacteria</taxon>
        <taxon>Caulobacterales</taxon>
        <taxon>Caulobacteraceae</taxon>
        <taxon>Phenylobacterium</taxon>
    </lineage>
</organism>
<dbReference type="OrthoDB" id="7193018at2"/>
<evidence type="ECO:0000313" key="3">
    <source>
        <dbReference type="Proteomes" id="UP000249524"/>
    </source>
</evidence>
<dbReference type="AlphaFoldDB" id="A0A328BKS7"/>
<feature type="transmembrane region" description="Helical" evidence="1">
    <location>
        <begin position="108"/>
        <end position="133"/>
    </location>
</feature>